<gene>
    <name evidence="5" type="ORF">DV701_12965</name>
</gene>
<dbReference type="PROSITE" id="PS51257">
    <property type="entry name" value="PROKAR_LIPOPROTEIN"/>
    <property type="match status" value="1"/>
</dbReference>
<feature type="compositionally biased region" description="Acidic residues" evidence="3">
    <location>
        <begin position="29"/>
        <end position="45"/>
    </location>
</feature>
<accession>A0A345NPE6</accession>
<dbReference type="Pfam" id="PF01547">
    <property type="entry name" value="SBP_bac_1"/>
    <property type="match status" value="1"/>
</dbReference>
<comment type="similarity">
    <text evidence="1">Belongs to the bacterial solute-binding protein 1 family.</text>
</comment>
<feature type="chain" id="PRO_5039304293" evidence="4">
    <location>
        <begin position="19"/>
        <end position="471"/>
    </location>
</feature>
<dbReference type="PANTHER" id="PTHR43649:SF29">
    <property type="entry name" value="OSMOPROTECTIVE COMPOUNDS-BINDING PROTEIN GGTB"/>
    <property type="match status" value="1"/>
</dbReference>
<dbReference type="KEGG" id="orn:DV701_12965"/>
<dbReference type="EMBL" id="CP031229">
    <property type="protein sequence ID" value="AXH96904.1"/>
    <property type="molecule type" value="Genomic_DNA"/>
</dbReference>
<dbReference type="Proteomes" id="UP000253790">
    <property type="component" value="Chromosome"/>
</dbReference>
<dbReference type="InterPro" id="IPR050490">
    <property type="entry name" value="Bact_solute-bd_prot1"/>
</dbReference>
<evidence type="ECO:0000313" key="6">
    <source>
        <dbReference type="Proteomes" id="UP000253790"/>
    </source>
</evidence>
<feature type="signal peptide" evidence="4">
    <location>
        <begin position="1"/>
        <end position="18"/>
    </location>
</feature>
<feature type="compositionally biased region" description="Low complexity" evidence="3">
    <location>
        <begin position="46"/>
        <end position="55"/>
    </location>
</feature>
<dbReference type="RefSeq" id="WP_114928822.1">
    <property type="nucleotide sequence ID" value="NZ_CP031229.1"/>
</dbReference>
<feature type="region of interest" description="Disordered" evidence="3">
    <location>
        <begin position="20"/>
        <end position="63"/>
    </location>
</feature>
<dbReference type="Gene3D" id="3.40.190.10">
    <property type="entry name" value="Periplasmic binding protein-like II"/>
    <property type="match status" value="2"/>
</dbReference>
<evidence type="ECO:0000256" key="3">
    <source>
        <dbReference type="SAM" id="MobiDB-lite"/>
    </source>
</evidence>
<reference evidence="5 6" key="1">
    <citation type="submission" date="2018-07" db="EMBL/GenBank/DDBJ databases">
        <title>Complete genome sequencing of Ornithinimicrobium sp. AMA3305.</title>
        <authorList>
            <person name="Bae J.-W."/>
        </authorList>
    </citation>
    <scope>NUCLEOTIDE SEQUENCE [LARGE SCALE GENOMIC DNA]</scope>
    <source>
        <strain evidence="5 6">AMA3305</strain>
    </source>
</reference>
<name>A0A345NPE6_9MICO</name>
<evidence type="ECO:0000313" key="5">
    <source>
        <dbReference type="EMBL" id="AXH96904.1"/>
    </source>
</evidence>
<protein>
    <submittedName>
        <fullName evidence="5">Carbohydrate ABC transporter substrate-binding protein</fullName>
    </submittedName>
</protein>
<dbReference type="AlphaFoldDB" id="A0A345NPE6"/>
<organism evidence="5 6">
    <name type="scientific">Ornithinimicrobium avium</name>
    <dbReference type="NCBI Taxonomy" id="2283195"/>
    <lineage>
        <taxon>Bacteria</taxon>
        <taxon>Bacillati</taxon>
        <taxon>Actinomycetota</taxon>
        <taxon>Actinomycetes</taxon>
        <taxon>Micrococcales</taxon>
        <taxon>Ornithinimicrobiaceae</taxon>
        <taxon>Ornithinimicrobium</taxon>
    </lineage>
</organism>
<proteinExistence type="inferred from homology"/>
<keyword evidence="2" id="KW-0813">Transport</keyword>
<dbReference type="InterPro" id="IPR006059">
    <property type="entry name" value="SBP"/>
</dbReference>
<keyword evidence="6" id="KW-1185">Reference proteome</keyword>
<evidence type="ECO:0000256" key="4">
    <source>
        <dbReference type="SAM" id="SignalP"/>
    </source>
</evidence>
<dbReference type="PANTHER" id="PTHR43649">
    <property type="entry name" value="ARABINOSE-BINDING PROTEIN-RELATED"/>
    <property type="match status" value="1"/>
</dbReference>
<dbReference type="SUPFAM" id="SSF53850">
    <property type="entry name" value="Periplasmic binding protein-like II"/>
    <property type="match status" value="1"/>
</dbReference>
<evidence type="ECO:0000256" key="1">
    <source>
        <dbReference type="ARBA" id="ARBA00008520"/>
    </source>
</evidence>
<dbReference type="OrthoDB" id="8663148at2"/>
<sequence length="471" mass="49442">MKRTLALACSATMVLGLAACGGDTGTETPADETTAEDTATDEGTADGDAAATGDDSSMTSSGEAAALELPDLSGEELEVAGVWTGAEQDSFGLVLDAFEEKTGATVQYTSTGDDIAPVLTPRVEGGNPPDVAMLPQPGLLTLFAEQGALVPVGPDVEAAIDANYEQVWKDLGTVDGDLYGVWFKAANKSTIWYDVEAIEAAGISTTPPEDWDWPDLKDISQTIEDSGVTPWAVAGADGWTLTDWFENIYLSQAGPELYDKLTAHEIKWTHPSVDVALTTLAEVWGEEGWVAPGALQTDFPGSVTTVFGSHDAAMVYEGDFVAGVIGSETDAVVGQDADFWPFPAVGEEPAVVGGGDVAVGFTDSEATMALLEWLASPESAEIWVQEGGFTSPNKNVDTALYPDDISRGIAESLIAAGDAFRFDMSDQMPPEFGGTPGAGMWQDLTDFLRDPTSVQETMESLEANAAKAYGD</sequence>
<evidence type="ECO:0000256" key="2">
    <source>
        <dbReference type="ARBA" id="ARBA00022448"/>
    </source>
</evidence>
<keyword evidence="4" id="KW-0732">Signal</keyword>